<feature type="domain" description="BTB" evidence="11">
    <location>
        <begin position="427"/>
        <end position="495"/>
    </location>
</feature>
<dbReference type="Gene3D" id="3.30.60.90">
    <property type="match status" value="1"/>
</dbReference>
<dbReference type="InterPro" id="IPR027356">
    <property type="entry name" value="NPH3_dom"/>
</dbReference>
<dbReference type="FunCoup" id="A0A1Q3BRR0">
    <property type="interactions" value="27"/>
</dbReference>
<dbReference type="FunFam" id="3.30.40.10:FF:000489">
    <property type="entry name" value="E3 ubiquitin-protein ligase PRT1"/>
    <property type="match status" value="1"/>
</dbReference>
<evidence type="ECO:0000259" key="10">
    <source>
        <dbReference type="PROSITE" id="PS50089"/>
    </source>
</evidence>
<sequence length="957" mass="108523">MEDQSVIESEEISDSFVCFVCLDLLYKPIVLSCGHISCFWCAYSSMSGESESHCPICRHPYNHFPTICQLLHFLLMKMYPVTYKRRENQTLEEEKKNDMFSPQLDRHAFASHAVREFHYLDNTTDTAVTSSEFNPCSNPKAVSDKIDGHHEQVSVADLLCAACKEMLFNPVVLNCGHVYCQTCIINSTDALARCHVCQSLHPRSFPKVCLELDHFLEENFPQEYALRREAVKLKQIIFKPEITTSSTEAGKQGSPLPSMPTRDHLPWWADLGSKVHRGVGCDSCGIMPIIGDRYKCVDCVEKTGFDLCGDCYNTPSKLPGRFNQQHTPEHKFELVKVRNRTLRLNNRESTPSSLIRDSDNIGTPGSTTRRARSTASYCRVQNDVRRNIPTTQEMEEFFSCAEQEQQRLFIEKYATFLSPWIFRDIPSDISIEVSGGIFALHKFPLVSRSGRIRKLVADHRDSDISRVELLNLPGGAESFELAAKFCYGINFEITPANVAQLCCVSDYLEMTEDFSKDNLGSRAEEYLECIVCKNLELCVEVLQQCGNLLPLADELKIVSRCIDAIASKACAEQIASSFSRLEYSSSGRLHMNKQTKCEGDWWIEDLSVLRIDLYQRVMTAMKCRGVRPESIGTSLVNYAQKELTKKSSLWNPSGQAKVDLNPALNGQERFVVETIVSLLPVEKLAVPINFLFGLLRSAVMLDCSIACRLDLERRIGSQLDIATLDDLLIPSFRHAGDTLFDVDTVHRILVNFSQQDDKTLPEHARTIHDGLYRAIDIYLKAHQNLSESDRKKLCKLVDFQKLSQEAGAHAAQNERLPLQSMVQVLYFEQLRLRNALNCSHPDEDHKPMHQSWRISSGALSAAISPRDNYASLRRENRELKLELARLRMRLNDLEKEHVCMKRDMEKSHSRKFMSSFSKKIGKLSFFGHSSSRGSSSPSKHSIRTDPKVIARTCASTD</sequence>
<evidence type="ECO:0000256" key="7">
    <source>
        <dbReference type="PROSITE-ProRule" id="PRU00982"/>
    </source>
</evidence>
<dbReference type="SMART" id="SM00184">
    <property type="entry name" value="RING"/>
    <property type="match status" value="2"/>
</dbReference>
<dbReference type="Gene3D" id="3.30.40.10">
    <property type="entry name" value="Zinc/RING finger domain, C3HC4 (zinc finger)"/>
    <property type="match status" value="2"/>
</dbReference>
<dbReference type="InterPro" id="IPR013083">
    <property type="entry name" value="Znf_RING/FYVE/PHD"/>
</dbReference>
<dbReference type="PANTHER" id="PTHR32370">
    <property type="entry name" value="OS12G0117600 PROTEIN"/>
    <property type="match status" value="1"/>
</dbReference>
<dbReference type="SMART" id="SM00291">
    <property type="entry name" value="ZnF_ZZ"/>
    <property type="match status" value="1"/>
</dbReference>
<keyword evidence="5" id="KW-0862">Zinc</keyword>
<comment type="similarity">
    <text evidence="7">Belongs to the NPH3 family.</text>
</comment>
<keyword evidence="3 6" id="KW-0863">Zinc-finger</keyword>
<dbReference type="CDD" id="cd02338">
    <property type="entry name" value="ZZ_PCMF_like"/>
    <property type="match status" value="1"/>
</dbReference>
<name>A0A1Q3BRR0_CEPFO</name>
<dbReference type="InterPro" id="IPR043454">
    <property type="entry name" value="NPH3/RPT2-like"/>
</dbReference>
<dbReference type="OrthoDB" id="624345at2759"/>
<dbReference type="Pfam" id="PF00569">
    <property type="entry name" value="ZZ"/>
    <property type="match status" value="1"/>
</dbReference>
<feature type="coiled-coil region" evidence="8">
    <location>
        <begin position="869"/>
        <end position="903"/>
    </location>
</feature>
<evidence type="ECO:0000256" key="4">
    <source>
        <dbReference type="ARBA" id="ARBA00022786"/>
    </source>
</evidence>
<feature type="domain" description="ZZ-type" evidence="12">
    <location>
        <begin position="276"/>
        <end position="340"/>
    </location>
</feature>
<feature type="domain" description="NPH3" evidence="13">
    <location>
        <begin position="600"/>
        <end position="831"/>
    </location>
</feature>
<feature type="compositionally biased region" description="Low complexity" evidence="9">
    <location>
        <begin position="928"/>
        <end position="939"/>
    </location>
</feature>
<proteinExistence type="inferred from homology"/>
<evidence type="ECO:0000313" key="14">
    <source>
        <dbReference type="EMBL" id="GAV70687.1"/>
    </source>
</evidence>
<dbReference type="InterPro" id="IPR000433">
    <property type="entry name" value="Znf_ZZ"/>
</dbReference>
<dbReference type="InterPro" id="IPR001841">
    <property type="entry name" value="Znf_RING"/>
</dbReference>
<dbReference type="Pfam" id="PF13920">
    <property type="entry name" value="zf-C3HC4_3"/>
    <property type="match status" value="1"/>
</dbReference>
<dbReference type="InterPro" id="IPR011333">
    <property type="entry name" value="SKP1/BTB/POZ_sf"/>
</dbReference>
<evidence type="ECO:0000256" key="1">
    <source>
        <dbReference type="ARBA" id="ARBA00004906"/>
    </source>
</evidence>
<feature type="region of interest" description="Disordered" evidence="9">
    <location>
        <begin position="928"/>
        <end position="949"/>
    </location>
</feature>
<accession>A0A1Q3BRR0</accession>
<gene>
    <name evidence="14" type="ORF">CFOL_v3_14185</name>
</gene>
<dbReference type="PROSITE" id="PS51649">
    <property type="entry name" value="NPH3"/>
    <property type="match status" value="1"/>
</dbReference>
<dbReference type="FunFam" id="3.30.40.10:FF:000605">
    <property type="entry name" value="E3 ubiquitin-protein ligase PRT1"/>
    <property type="match status" value="1"/>
</dbReference>
<dbReference type="InterPro" id="IPR027370">
    <property type="entry name" value="Znf-RING_euk"/>
</dbReference>
<dbReference type="PROSITE" id="PS50135">
    <property type="entry name" value="ZF_ZZ_2"/>
    <property type="match status" value="1"/>
</dbReference>
<dbReference type="PROSITE" id="PS00518">
    <property type="entry name" value="ZF_RING_1"/>
    <property type="match status" value="1"/>
</dbReference>
<comment type="pathway">
    <text evidence="1">Protein modification; protein ubiquitination.</text>
</comment>
<dbReference type="GO" id="GO:0008270">
    <property type="term" value="F:zinc ion binding"/>
    <property type="evidence" value="ECO:0007669"/>
    <property type="project" value="UniProtKB-KW"/>
</dbReference>
<dbReference type="Pfam" id="PF00651">
    <property type="entry name" value="BTB"/>
    <property type="match status" value="1"/>
</dbReference>
<feature type="domain" description="RING-type" evidence="10">
    <location>
        <begin position="18"/>
        <end position="58"/>
    </location>
</feature>
<protein>
    <submittedName>
        <fullName evidence="14">ZZ domain-containing protein/NPH3 domain-containing protein/zf-C3HC4_2 domain-containing protein</fullName>
    </submittedName>
</protein>
<dbReference type="GO" id="GO:0016567">
    <property type="term" value="P:protein ubiquitination"/>
    <property type="evidence" value="ECO:0007669"/>
    <property type="project" value="UniProtKB-UniPathway"/>
</dbReference>
<dbReference type="Proteomes" id="UP000187406">
    <property type="component" value="Unassembled WGS sequence"/>
</dbReference>
<keyword evidence="4" id="KW-0833">Ubl conjugation pathway</keyword>
<dbReference type="InterPro" id="IPR000210">
    <property type="entry name" value="BTB/POZ_dom"/>
</dbReference>
<comment type="caution">
    <text evidence="14">The sequence shown here is derived from an EMBL/GenBank/DDBJ whole genome shotgun (WGS) entry which is preliminary data.</text>
</comment>
<evidence type="ECO:0000313" key="15">
    <source>
        <dbReference type="Proteomes" id="UP000187406"/>
    </source>
</evidence>
<feature type="region of interest" description="Disordered" evidence="9">
    <location>
        <begin position="347"/>
        <end position="369"/>
    </location>
</feature>
<evidence type="ECO:0000259" key="11">
    <source>
        <dbReference type="PROSITE" id="PS50097"/>
    </source>
</evidence>
<dbReference type="SUPFAM" id="SSF54695">
    <property type="entry name" value="POZ domain"/>
    <property type="match status" value="1"/>
</dbReference>
<feature type="domain" description="RING-type" evidence="10">
    <location>
        <begin position="160"/>
        <end position="198"/>
    </location>
</feature>
<evidence type="ECO:0000259" key="12">
    <source>
        <dbReference type="PROSITE" id="PS50135"/>
    </source>
</evidence>
<dbReference type="GO" id="GO:0140096">
    <property type="term" value="F:catalytic activity, acting on a protein"/>
    <property type="evidence" value="ECO:0007669"/>
    <property type="project" value="UniProtKB-ARBA"/>
</dbReference>
<evidence type="ECO:0000259" key="13">
    <source>
        <dbReference type="PROSITE" id="PS51649"/>
    </source>
</evidence>
<dbReference type="PROSITE" id="PS50089">
    <property type="entry name" value="ZF_RING_2"/>
    <property type="match status" value="2"/>
</dbReference>
<keyword evidence="15" id="KW-1185">Reference proteome</keyword>
<dbReference type="Pfam" id="PF13445">
    <property type="entry name" value="zf-RING_UBOX"/>
    <property type="match status" value="1"/>
</dbReference>
<dbReference type="Gene3D" id="3.30.710.10">
    <property type="entry name" value="Potassium Channel Kv1.1, Chain A"/>
    <property type="match status" value="1"/>
</dbReference>
<dbReference type="AlphaFoldDB" id="A0A1Q3BRR0"/>
<evidence type="ECO:0000256" key="9">
    <source>
        <dbReference type="SAM" id="MobiDB-lite"/>
    </source>
</evidence>
<evidence type="ECO:0000256" key="5">
    <source>
        <dbReference type="ARBA" id="ARBA00022833"/>
    </source>
</evidence>
<dbReference type="InterPro" id="IPR043145">
    <property type="entry name" value="Znf_ZZ_sf"/>
</dbReference>
<dbReference type="InterPro" id="IPR017907">
    <property type="entry name" value="Znf_RING_CS"/>
</dbReference>
<reference evidence="15" key="1">
    <citation type="submission" date="2016-04" db="EMBL/GenBank/DDBJ databases">
        <title>Cephalotus genome sequencing.</title>
        <authorList>
            <person name="Fukushima K."/>
            <person name="Hasebe M."/>
            <person name="Fang X."/>
        </authorList>
    </citation>
    <scope>NUCLEOTIDE SEQUENCE [LARGE SCALE GENOMIC DNA]</scope>
    <source>
        <strain evidence="15">cv. St1</strain>
    </source>
</reference>
<keyword evidence="8" id="KW-0175">Coiled coil</keyword>
<evidence type="ECO:0000256" key="8">
    <source>
        <dbReference type="SAM" id="Coils"/>
    </source>
</evidence>
<dbReference type="InParanoid" id="A0A1Q3BRR0"/>
<evidence type="ECO:0000256" key="6">
    <source>
        <dbReference type="PROSITE-ProRule" id="PRU00228"/>
    </source>
</evidence>
<evidence type="ECO:0000256" key="2">
    <source>
        <dbReference type="ARBA" id="ARBA00022723"/>
    </source>
</evidence>
<keyword evidence="2" id="KW-0479">Metal-binding</keyword>
<dbReference type="UniPathway" id="UPA00143"/>
<dbReference type="PROSITE" id="PS50097">
    <property type="entry name" value="BTB"/>
    <property type="match status" value="1"/>
</dbReference>
<evidence type="ECO:0000256" key="3">
    <source>
        <dbReference type="ARBA" id="ARBA00022771"/>
    </source>
</evidence>
<dbReference type="FunFam" id="3.30.60.90:FF:000014">
    <property type="entry name" value="E3 ubiquitin-protein ligase PRT1"/>
    <property type="match status" value="1"/>
</dbReference>
<dbReference type="SUPFAM" id="SSF57850">
    <property type="entry name" value="RING/U-box"/>
    <property type="match status" value="3"/>
</dbReference>
<dbReference type="Pfam" id="PF03000">
    <property type="entry name" value="NPH3"/>
    <property type="match status" value="2"/>
</dbReference>
<dbReference type="EMBL" id="BDDD01000833">
    <property type="protein sequence ID" value="GAV70687.1"/>
    <property type="molecule type" value="Genomic_DNA"/>
</dbReference>
<organism evidence="14 15">
    <name type="scientific">Cephalotus follicularis</name>
    <name type="common">Albany pitcher plant</name>
    <dbReference type="NCBI Taxonomy" id="3775"/>
    <lineage>
        <taxon>Eukaryota</taxon>
        <taxon>Viridiplantae</taxon>
        <taxon>Streptophyta</taxon>
        <taxon>Embryophyta</taxon>
        <taxon>Tracheophyta</taxon>
        <taxon>Spermatophyta</taxon>
        <taxon>Magnoliopsida</taxon>
        <taxon>eudicotyledons</taxon>
        <taxon>Gunneridae</taxon>
        <taxon>Pentapetalae</taxon>
        <taxon>rosids</taxon>
        <taxon>fabids</taxon>
        <taxon>Oxalidales</taxon>
        <taxon>Cephalotaceae</taxon>
        <taxon>Cephalotus</taxon>
    </lineage>
</organism>